<keyword evidence="1" id="KW-0676">Redox-active center</keyword>
<evidence type="ECO:0000313" key="3">
    <source>
        <dbReference type="EMBL" id="WOF12371.1"/>
    </source>
</evidence>
<name>A0ABZ0FUW0_9BACT</name>
<dbReference type="PANTHER" id="PTHR32234">
    <property type="entry name" value="THIOL:DISULFIDE INTERCHANGE PROTEIN DSBD"/>
    <property type="match status" value="1"/>
</dbReference>
<organism evidence="3 4">
    <name type="scientific">Butyricimonas paravirosa</name>
    <dbReference type="NCBI Taxonomy" id="1472417"/>
    <lineage>
        <taxon>Bacteria</taxon>
        <taxon>Pseudomonadati</taxon>
        <taxon>Bacteroidota</taxon>
        <taxon>Bacteroidia</taxon>
        <taxon>Bacteroidales</taxon>
        <taxon>Odoribacteraceae</taxon>
        <taxon>Butyricimonas</taxon>
    </lineage>
</organism>
<proteinExistence type="predicted"/>
<dbReference type="EMBL" id="CP043839">
    <property type="protein sequence ID" value="WOF12371.1"/>
    <property type="molecule type" value="Genomic_DNA"/>
</dbReference>
<evidence type="ECO:0000313" key="4">
    <source>
        <dbReference type="Proteomes" id="UP001302374"/>
    </source>
</evidence>
<reference evidence="3 4" key="1">
    <citation type="submission" date="2019-09" db="EMBL/GenBank/DDBJ databases">
        <title>Butyricimonas paravirosa DSM 105722 (=214-4 = JCM 18677 = CCUG 65563).</title>
        <authorList>
            <person name="Le Roy T."/>
            <person name="Cani P.D."/>
        </authorList>
    </citation>
    <scope>NUCLEOTIDE SEQUENCE [LARGE SCALE GENOMIC DNA]</scope>
    <source>
        <strain evidence="3 4">DSM 105722</strain>
    </source>
</reference>
<feature type="domain" description="Thioredoxin" evidence="2">
    <location>
        <begin position="22"/>
        <end position="142"/>
    </location>
</feature>
<accession>A0ABZ0FUW0</accession>
<dbReference type="Proteomes" id="UP001302374">
    <property type="component" value="Chromosome"/>
</dbReference>
<dbReference type="Pfam" id="PF13899">
    <property type="entry name" value="Thioredoxin_7"/>
    <property type="match status" value="1"/>
</dbReference>
<protein>
    <submittedName>
        <fullName evidence="3">Thioredoxin fold domain-containing protein</fullName>
    </submittedName>
</protein>
<dbReference type="InterPro" id="IPR036249">
    <property type="entry name" value="Thioredoxin-like_sf"/>
</dbReference>
<evidence type="ECO:0000259" key="2">
    <source>
        <dbReference type="PROSITE" id="PS51352"/>
    </source>
</evidence>
<dbReference type="InterPro" id="IPR013766">
    <property type="entry name" value="Thioredoxin_domain"/>
</dbReference>
<dbReference type="PANTHER" id="PTHR32234:SF0">
    <property type="entry name" value="THIOL:DISULFIDE INTERCHANGE PROTEIN DSBD"/>
    <property type="match status" value="1"/>
</dbReference>
<gene>
    <name evidence="3" type="ORF">F1644_08890</name>
</gene>
<dbReference type="InterPro" id="IPR017937">
    <property type="entry name" value="Thioredoxin_CS"/>
</dbReference>
<evidence type="ECO:0000256" key="1">
    <source>
        <dbReference type="ARBA" id="ARBA00023284"/>
    </source>
</evidence>
<dbReference type="PROSITE" id="PS00194">
    <property type="entry name" value="THIOREDOXIN_1"/>
    <property type="match status" value="1"/>
</dbReference>
<keyword evidence="4" id="KW-1185">Reference proteome</keyword>
<dbReference type="RefSeq" id="WP_118305169.1">
    <property type="nucleotide sequence ID" value="NZ_BMPA01000014.1"/>
</dbReference>
<sequence length="371" mass="43821">MEVFNLLNFLMRKVILSLFFCALNLVVLAQTEFKNLNYNDALAMAKAEDKMVFIDFYTDWCGPCKRMAKEVFPRKEIGDYLNSRYVCIQLNAEKDGKNLAKTLHVDAYPTFIVLDTTGHPLFRIVGGMDETRFINRMEENINPEFSPARVAERYASGERTPKVIEFYVSSLMRNGKYAEGIDVVEDYFNSLSNEQRMREENLFLYLRYTVDWNNDRAQFFIDHHDDFDGATKEKINKHFIFLYQNEIKRYFLGSIFQNKEFNDRQYQILKQKAILLPKEMLKELKPVFKLIEYSAVADYEKYIKTCIVEFDKLDIYKQELLIKNIARIINNMNYTSQRAVTKFARSQLNKRSSKAVVFTSKLLEELSQHQE</sequence>
<dbReference type="SUPFAM" id="SSF52833">
    <property type="entry name" value="Thioredoxin-like"/>
    <property type="match status" value="1"/>
</dbReference>
<dbReference type="PROSITE" id="PS51352">
    <property type="entry name" value="THIOREDOXIN_2"/>
    <property type="match status" value="1"/>
</dbReference>
<dbReference type="Gene3D" id="3.40.30.10">
    <property type="entry name" value="Glutaredoxin"/>
    <property type="match status" value="1"/>
</dbReference>